<gene>
    <name evidence="1" type="ORF">POPTR_018G049733v4</name>
</gene>
<dbReference type="EMBL" id="CM009307">
    <property type="protein sequence ID" value="KAI9378175.1"/>
    <property type="molecule type" value="Genomic_DNA"/>
</dbReference>
<keyword evidence="2" id="KW-1185">Reference proteome</keyword>
<name>A0ACC0RNQ8_POPTR</name>
<accession>A0ACC0RNQ8</accession>
<proteinExistence type="predicted"/>
<evidence type="ECO:0000313" key="2">
    <source>
        <dbReference type="Proteomes" id="UP000006729"/>
    </source>
</evidence>
<protein>
    <submittedName>
        <fullName evidence="1">Uncharacterized protein</fullName>
    </submittedName>
</protein>
<evidence type="ECO:0000313" key="1">
    <source>
        <dbReference type="EMBL" id="KAI9378175.1"/>
    </source>
</evidence>
<reference evidence="1 2" key="1">
    <citation type="journal article" date="2006" name="Science">
        <title>The genome of black cottonwood, Populus trichocarpa (Torr. &amp; Gray).</title>
        <authorList>
            <person name="Tuskan G.A."/>
            <person name="Difazio S."/>
            <person name="Jansson S."/>
            <person name="Bohlmann J."/>
            <person name="Grigoriev I."/>
            <person name="Hellsten U."/>
            <person name="Putnam N."/>
            <person name="Ralph S."/>
            <person name="Rombauts S."/>
            <person name="Salamov A."/>
            <person name="Schein J."/>
            <person name="Sterck L."/>
            <person name="Aerts A."/>
            <person name="Bhalerao R.R."/>
            <person name="Bhalerao R.P."/>
            <person name="Blaudez D."/>
            <person name="Boerjan W."/>
            <person name="Brun A."/>
            <person name="Brunner A."/>
            <person name="Busov V."/>
            <person name="Campbell M."/>
            <person name="Carlson J."/>
            <person name="Chalot M."/>
            <person name="Chapman J."/>
            <person name="Chen G.L."/>
            <person name="Cooper D."/>
            <person name="Coutinho P.M."/>
            <person name="Couturier J."/>
            <person name="Covert S."/>
            <person name="Cronk Q."/>
            <person name="Cunningham R."/>
            <person name="Davis J."/>
            <person name="Degroeve S."/>
            <person name="Dejardin A."/>
            <person name="Depamphilis C."/>
            <person name="Detter J."/>
            <person name="Dirks B."/>
            <person name="Dubchak I."/>
            <person name="Duplessis S."/>
            <person name="Ehlting J."/>
            <person name="Ellis B."/>
            <person name="Gendler K."/>
            <person name="Goodstein D."/>
            <person name="Gribskov M."/>
            <person name="Grimwood J."/>
            <person name="Groover A."/>
            <person name="Gunter L."/>
            <person name="Hamberger B."/>
            <person name="Heinze B."/>
            <person name="Helariutta Y."/>
            <person name="Henrissat B."/>
            <person name="Holligan D."/>
            <person name="Holt R."/>
            <person name="Huang W."/>
            <person name="Islam-Faridi N."/>
            <person name="Jones S."/>
            <person name="Jones-Rhoades M."/>
            <person name="Jorgensen R."/>
            <person name="Joshi C."/>
            <person name="Kangasjarvi J."/>
            <person name="Karlsson J."/>
            <person name="Kelleher C."/>
            <person name="Kirkpatrick R."/>
            <person name="Kirst M."/>
            <person name="Kohler A."/>
            <person name="Kalluri U."/>
            <person name="Larimer F."/>
            <person name="Leebens-Mack J."/>
            <person name="Leple J.C."/>
            <person name="Locascio P."/>
            <person name="Lou Y."/>
            <person name="Lucas S."/>
            <person name="Martin F."/>
            <person name="Montanini B."/>
            <person name="Napoli C."/>
            <person name="Nelson D.R."/>
            <person name="Nelson C."/>
            <person name="Nieminen K."/>
            <person name="Nilsson O."/>
            <person name="Pereda V."/>
            <person name="Peter G."/>
            <person name="Philippe R."/>
            <person name="Pilate G."/>
            <person name="Poliakov A."/>
            <person name="Razumovskaya J."/>
            <person name="Richardson P."/>
            <person name="Rinaldi C."/>
            <person name="Ritland K."/>
            <person name="Rouze P."/>
            <person name="Ryaboy D."/>
            <person name="Schmutz J."/>
            <person name="Schrader J."/>
            <person name="Segerman B."/>
            <person name="Shin H."/>
            <person name="Siddiqui A."/>
            <person name="Sterky F."/>
            <person name="Terry A."/>
            <person name="Tsai C.J."/>
            <person name="Uberbacher E."/>
            <person name="Unneberg P."/>
            <person name="Vahala J."/>
            <person name="Wall K."/>
            <person name="Wessler S."/>
            <person name="Yang G."/>
            <person name="Yin T."/>
            <person name="Douglas C."/>
            <person name="Marra M."/>
            <person name="Sandberg G."/>
            <person name="Van de Peer Y."/>
            <person name="Rokhsar D."/>
        </authorList>
    </citation>
    <scope>NUCLEOTIDE SEQUENCE [LARGE SCALE GENOMIC DNA]</scope>
    <source>
        <strain evidence="2">cv. Nisqually</strain>
    </source>
</reference>
<organism evidence="1 2">
    <name type="scientific">Populus trichocarpa</name>
    <name type="common">Western balsam poplar</name>
    <name type="synonym">Populus balsamifera subsp. trichocarpa</name>
    <dbReference type="NCBI Taxonomy" id="3694"/>
    <lineage>
        <taxon>Eukaryota</taxon>
        <taxon>Viridiplantae</taxon>
        <taxon>Streptophyta</taxon>
        <taxon>Embryophyta</taxon>
        <taxon>Tracheophyta</taxon>
        <taxon>Spermatophyta</taxon>
        <taxon>Magnoliopsida</taxon>
        <taxon>eudicotyledons</taxon>
        <taxon>Gunneridae</taxon>
        <taxon>Pentapetalae</taxon>
        <taxon>rosids</taxon>
        <taxon>fabids</taxon>
        <taxon>Malpighiales</taxon>
        <taxon>Salicaceae</taxon>
        <taxon>Saliceae</taxon>
        <taxon>Populus</taxon>
    </lineage>
</organism>
<dbReference type="Proteomes" id="UP000006729">
    <property type="component" value="Chromosome 18"/>
</dbReference>
<sequence>MEKVLVEAYRLLCFRLLRMACAIRGSDYIDCHELKEMQPFYSKTNVYNIFCPRKMHITMTFVRYNCKKIALNTHIIKVSMSRKLLEYLSWCYCGEDLHQCLSKGDLNPLPASLLRG</sequence>
<comment type="caution">
    <text evidence="1">The sequence shown here is derived from an EMBL/GenBank/DDBJ whole genome shotgun (WGS) entry which is preliminary data.</text>
</comment>